<dbReference type="Proteomes" id="UP000789702">
    <property type="component" value="Unassembled WGS sequence"/>
</dbReference>
<evidence type="ECO:0000313" key="2">
    <source>
        <dbReference type="Proteomes" id="UP000789702"/>
    </source>
</evidence>
<organism evidence="1 2">
    <name type="scientific">Dentiscutata heterogama</name>
    <dbReference type="NCBI Taxonomy" id="1316150"/>
    <lineage>
        <taxon>Eukaryota</taxon>
        <taxon>Fungi</taxon>
        <taxon>Fungi incertae sedis</taxon>
        <taxon>Mucoromycota</taxon>
        <taxon>Glomeromycotina</taxon>
        <taxon>Glomeromycetes</taxon>
        <taxon>Diversisporales</taxon>
        <taxon>Gigasporaceae</taxon>
        <taxon>Dentiscutata</taxon>
    </lineage>
</organism>
<dbReference type="EMBL" id="CAJVPU010018938">
    <property type="protein sequence ID" value="CAG8668838.1"/>
    <property type="molecule type" value="Genomic_DNA"/>
</dbReference>
<proteinExistence type="predicted"/>
<reference evidence="1" key="1">
    <citation type="submission" date="2021-06" db="EMBL/GenBank/DDBJ databases">
        <authorList>
            <person name="Kallberg Y."/>
            <person name="Tangrot J."/>
            <person name="Rosling A."/>
        </authorList>
    </citation>
    <scope>NUCLEOTIDE SEQUENCE</scope>
    <source>
        <strain evidence="1">IL203A</strain>
    </source>
</reference>
<accession>A0ACA9NUA7</accession>
<feature type="non-terminal residue" evidence="1">
    <location>
        <position position="94"/>
    </location>
</feature>
<comment type="caution">
    <text evidence="1">The sequence shown here is derived from an EMBL/GenBank/DDBJ whole genome shotgun (WGS) entry which is preliminary data.</text>
</comment>
<protein>
    <submittedName>
        <fullName evidence="1">16799_t:CDS:1</fullName>
    </submittedName>
</protein>
<name>A0ACA9NUA7_9GLOM</name>
<sequence length="94" mass="10723">MEEDKKKVFYFPEYNESTKEFECNDYSQVQAKTSHTTIVDQIAEFGALAGLFFNVAVYGVTSKLDFKATCIVDDFLILTCLIVPIISWFFSAKI</sequence>
<gene>
    <name evidence="1" type="ORF">DHETER_LOCUS10087</name>
</gene>
<evidence type="ECO:0000313" key="1">
    <source>
        <dbReference type="EMBL" id="CAG8668838.1"/>
    </source>
</evidence>
<keyword evidence="2" id="KW-1185">Reference proteome</keyword>